<feature type="compositionally biased region" description="Basic and acidic residues" evidence="1">
    <location>
        <begin position="1"/>
        <end position="16"/>
    </location>
</feature>
<evidence type="ECO:0000256" key="1">
    <source>
        <dbReference type="SAM" id="MobiDB-lite"/>
    </source>
</evidence>
<keyword evidence="2" id="KW-0472">Membrane</keyword>
<accession>A0A1C0A4Q6</accession>
<comment type="caution">
    <text evidence="3">The sequence shown here is derived from an EMBL/GenBank/DDBJ whole genome shotgun (WGS) entry which is preliminary data.</text>
</comment>
<dbReference type="RefSeq" id="WP_068719850.1">
    <property type="nucleotide sequence ID" value="NZ_LWDV01000011.1"/>
</dbReference>
<sequence>MENFEVKETEIRENKDNNLNNQTKQDLFNNDFLLLLLILFVFFGNTEVFSDHFNFLNGQVKQVKNLLDIADATIQALNQASQIPHQMLK</sequence>
<keyword evidence="2" id="KW-0812">Transmembrane</keyword>
<organism evidence="3 4">
    <name type="scientific">Orenia metallireducens</name>
    <dbReference type="NCBI Taxonomy" id="1413210"/>
    <lineage>
        <taxon>Bacteria</taxon>
        <taxon>Bacillati</taxon>
        <taxon>Bacillota</taxon>
        <taxon>Clostridia</taxon>
        <taxon>Halanaerobiales</taxon>
        <taxon>Halobacteroidaceae</taxon>
        <taxon>Orenia</taxon>
    </lineage>
</organism>
<name>A0A1C0A4Q6_9FIRM</name>
<reference evidence="4" key="1">
    <citation type="submission" date="2016-07" db="EMBL/GenBank/DDBJ databases">
        <authorList>
            <person name="Florea S."/>
            <person name="Webb J.S."/>
            <person name="Jaromczyk J."/>
            <person name="Schardl C.L."/>
        </authorList>
    </citation>
    <scope>NUCLEOTIDE SEQUENCE [LARGE SCALE GENOMIC DNA]</scope>
    <source>
        <strain evidence="4">Z6</strain>
    </source>
</reference>
<gene>
    <name evidence="3" type="ORF">U472_16015</name>
</gene>
<feature type="transmembrane region" description="Helical" evidence="2">
    <location>
        <begin position="32"/>
        <end position="49"/>
    </location>
</feature>
<dbReference type="OrthoDB" id="2113014at2"/>
<keyword evidence="2" id="KW-1133">Transmembrane helix</keyword>
<evidence type="ECO:0000313" key="3">
    <source>
        <dbReference type="EMBL" id="OCL24955.1"/>
    </source>
</evidence>
<protein>
    <submittedName>
        <fullName evidence="3">Uncharacterized protein</fullName>
    </submittedName>
</protein>
<dbReference type="AlphaFoldDB" id="A0A1C0A4Q6"/>
<feature type="region of interest" description="Disordered" evidence="1">
    <location>
        <begin position="1"/>
        <end position="20"/>
    </location>
</feature>
<dbReference type="EMBL" id="LWDV01000011">
    <property type="protein sequence ID" value="OCL24955.1"/>
    <property type="molecule type" value="Genomic_DNA"/>
</dbReference>
<dbReference type="Proteomes" id="UP000093514">
    <property type="component" value="Unassembled WGS sequence"/>
</dbReference>
<reference evidence="3 4" key="2">
    <citation type="submission" date="2016-08" db="EMBL/GenBank/DDBJ databases">
        <title>Orenia metallireducens sp. nov. strain Z6, a Novel Metal-reducing Firmicute from the Deep Subsurface.</title>
        <authorList>
            <person name="Maxim B.I."/>
            <person name="Kenneth K."/>
            <person name="Flynn T.M."/>
            <person name="Oloughlin E.J."/>
            <person name="Locke R.A."/>
            <person name="Weber J.R."/>
            <person name="Egan S.M."/>
            <person name="Mackie R.I."/>
            <person name="Cann I.K."/>
        </authorList>
    </citation>
    <scope>NUCLEOTIDE SEQUENCE [LARGE SCALE GENOMIC DNA]</scope>
    <source>
        <strain evidence="3 4">Z6</strain>
    </source>
</reference>
<keyword evidence="4" id="KW-1185">Reference proteome</keyword>
<evidence type="ECO:0000313" key="4">
    <source>
        <dbReference type="Proteomes" id="UP000093514"/>
    </source>
</evidence>
<evidence type="ECO:0000256" key="2">
    <source>
        <dbReference type="SAM" id="Phobius"/>
    </source>
</evidence>
<proteinExistence type="predicted"/>